<dbReference type="RefSeq" id="WP_281840248.1">
    <property type="nucleotide sequence ID" value="NZ_BROH01000001.1"/>
</dbReference>
<comment type="caution">
    <text evidence="1">The sequence shown here is derived from an EMBL/GenBank/DDBJ whole genome shotgun (WGS) entry which is preliminary data.</text>
</comment>
<dbReference type="Proteomes" id="UP001144205">
    <property type="component" value="Unassembled WGS sequence"/>
</dbReference>
<keyword evidence="2" id="KW-1185">Reference proteome</keyword>
<name>A0ABQ5LMN5_9RHOB</name>
<organism evidence="1 2">
    <name type="scientific">Sinisalibacter aestuarii</name>
    <dbReference type="NCBI Taxonomy" id="2949426"/>
    <lineage>
        <taxon>Bacteria</taxon>
        <taxon>Pseudomonadati</taxon>
        <taxon>Pseudomonadota</taxon>
        <taxon>Alphaproteobacteria</taxon>
        <taxon>Rhodobacterales</taxon>
        <taxon>Roseobacteraceae</taxon>
        <taxon>Sinisalibacter</taxon>
    </lineage>
</organism>
<evidence type="ECO:0000313" key="2">
    <source>
        <dbReference type="Proteomes" id="UP001144205"/>
    </source>
</evidence>
<accession>A0ABQ5LMN5</accession>
<sequence length="72" mass="7995">MTMTLADKAREGRRAALAALNARTADDRSVVSIFDRVAHRRQTVPQFHSIRSRVHRGKAIAQNRATRGPMAA</sequence>
<evidence type="ECO:0000313" key="1">
    <source>
        <dbReference type="EMBL" id="GKY86282.1"/>
    </source>
</evidence>
<gene>
    <name evidence="1" type="ORF">STA1M1_01510</name>
</gene>
<protein>
    <submittedName>
        <fullName evidence="1">Uncharacterized protein</fullName>
    </submittedName>
</protein>
<reference evidence="1" key="1">
    <citation type="journal article" date="2023" name="Int. J. Syst. Evol. Microbiol.">
        <title>Sinisalibacter aestuarii sp. nov., isolated from estuarine sediment of the Arakawa River.</title>
        <authorList>
            <person name="Arafat S.T."/>
            <person name="Hirano S."/>
            <person name="Sato A."/>
            <person name="Takeuchi K."/>
            <person name="Yasuda T."/>
            <person name="Terahara T."/>
            <person name="Hamada M."/>
            <person name="Kobayashi T."/>
        </authorList>
    </citation>
    <scope>NUCLEOTIDE SEQUENCE</scope>
    <source>
        <strain evidence="1">B-399</strain>
    </source>
</reference>
<dbReference type="EMBL" id="BROH01000001">
    <property type="protein sequence ID" value="GKY86282.1"/>
    <property type="molecule type" value="Genomic_DNA"/>
</dbReference>
<proteinExistence type="predicted"/>